<proteinExistence type="predicted"/>
<evidence type="ECO:0000313" key="1">
    <source>
        <dbReference type="EMBL" id="KAK4035648.1"/>
    </source>
</evidence>
<organism evidence="1 2">
    <name type="scientific">Daphnia magna</name>
    <dbReference type="NCBI Taxonomy" id="35525"/>
    <lineage>
        <taxon>Eukaryota</taxon>
        <taxon>Metazoa</taxon>
        <taxon>Ecdysozoa</taxon>
        <taxon>Arthropoda</taxon>
        <taxon>Crustacea</taxon>
        <taxon>Branchiopoda</taxon>
        <taxon>Diplostraca</taxon>
        <taxon>Cladocera</taxon>
        <taxon>Anomopoda</taxon>
        <taxon>Daphniidae</taxon>
        <taxon>Daphnia</taxon>
    </lineage>
</organism>
<protein>
    <submittedName>
        <fullName evidence="1">Uncharacterized protein</fullName>
    </submittedName>
</protein>
<evidence type="ECO:0000313" key="2">
    <source>
        <dbReference type="Proteomes" id="UP001234178"/>
    </source>
</evidence>
<sequence length="69" mass="7592">MAALVEGTTASSEAGIFHATFHQLLRSENKSIKESLLSFEMITFAQTILWCRNAQSSGHIIIDEEVIPA</sequence>
<reference evidence="1 2" key="1">
    <citation type="journal article" date="2023" name="Nucleic Acids Res.">
        <title>The hologenome of Daphnia magna reveals possible DNA methylation and microbiome-mediated evolution of the host genome.</title>
        <authorList>
            <person name="Chaturvedi A."/>
            <person name="Li X."/>
            <person name="Dhandapani V."/>
            <person name="Marshall H."/>
            <person name="Kissane S."/>
            <person name="Cuenca-Cambronero M."/>
            <person name="Asole G."/>
            <person name="Calvet F."/>
            <person name="Ruiz-Romero M."/>
            <person name="Marangio P."/>
            <person name="Guigo R."/>
            <person name="Rago D."/>
            <person name="Mirbahai L."/>
            <person name="Eastwood N."/>
            <person name="Colbourne J.K."/>
            <person name="Zhou J."/>
            <person name="Mallon E."/>
            <person name="Orsini L."/>
        </authorList>
    </citation>
    <scope>NUCLEOTIDE SEQUENCE [LARGE SCALE GENOMIC DNA]</scope>
    <source>
        <strain evidence="1">LRV0_1</strain>
    </source>
</reference>
<name>A0ABR0B1S2_9CRUS</name>
<accession>A0ABR0B1S2</accession>
<dbReference type="Proteomes" id="UP001234178">
    <property type="component" value="Unassembled WGS sequence"/>
</dbReference>
<dbReference type="EMBL" id="JAOYFB010000040">
    <property type="protein sequence ID" value="KAK4035648.1"/>
    <property type="molecule type" value="Genomic_DNA"/>
</dbReference>
<comment type="caution">
    <text evidence="1">The sequence shown here is derived from an EMBL/GenBank/DDBJ whole genome shotgun (WGS) entry which is preliminary data.</text>
</comment>
<gene>
    <name evidence="1" type="ORF">OUZ56_027735</name>
</gene>
<keyword evidence="2" id="KW-1185">Reference proteome</keyword>